<proteinExistence type="predicted"/>
<dbReference type="GO" id="GO:0004674">
    <property type="term" value="F:protein serine/threonine kinase activity"/>
    <property type="evidence" value="ECO:0007669"/>
    <property type="project" value="UniProtKB-KW"/>
</dbReference>
<gene>
    <name evidence="3" type="ORF">GCM10017566_26920</name>
</gene>
<keyword evidence="1" id="KW-0418">Kinase</keyword>
<dbReference type="EMBL" id="BNAV01000003">
    <property type="protein sequence ID" value="GHF52220.1"/>
    <property type="molecule type" value="Genomic_DNA"/>
</dbReference>
<dbReference type="SUPFAM" id="SSF55874">
    <property type="entry name" value="ATPase domain of HSP90 chaperone/DNA topoisomerase II/histidine kinase"/>
    <property type="match status" value="1"/>
</dbReference>
<name>A0A8H9MAY3_9PSEU</name>
<comment type="caution">
    <text evidence="3">The sequence shown here is derived from an EMBL/GenBank/DDBJ whole genome shotgun (WGS) entry which is preliminary data.</text>
</comment>
<dbReference type="RefSeq" id="WP_145936891.1">
    <property type="nucleotide sequence ID" value="NZ_BNAV01000003.1"/>
</dbReference>
<evidence type="ECO:0000259" key="2">
    <source>
        <dbReference type="Pfam" id="PF13581"/>
    </source>
</evidence>
<keyword evidence="4" id="KW-1185">Reference proteome</keyword>
<reference evidence="3" key="1">
    <citation type="journal article" date="2014" name="Int. J. Syst. Evol. Microbiol.">
        <title>Complete genome sequence of Corynebacterium casei LMG S-19264T (=DSM 44701T), isolated from a smear-ripened cheese.</title>
        <authorList>
            <consortium name="US DOE Joint Genome Institute (JGI-PGF)"/>
            <person name="Walter F."/>
            <person name="Albersmeier A."/>
            <person name="Kalinowski J."/>
            <person name="Ruckert C."/>
        </authorList>
    </citation>
    <scope>NUCLEOTIDE SEQUENCE</scope>
    <source>
        <strain evidence="3">CGMCC 4.7679</strain>
    </source>
</reference>
<organism evidence="3 4">
    <name type="scientific">Amycolatopsis bartoniae</name>
    <dbReference type="NCBI Taxonomy" id="941986"/>
    <lineage>
        <taxon>Bacteria</taxon>
        <taxon>Bacillati</taxon>
        <taxon>Actinomycetota</taxon>
        <taxon>Actinomycetes</taxon>
        <taxon>Pseudonocardiales</taxon>
        <taxon>Pseudonocardiaceae</taxon>
        <taxon>Amycolatopsis</taxon>
    </lineage>
</organism>
<dbReference type="InterPro" id="IPR036890">
    <property type="entry name" value="HATPase_C_sf"/>
</dbReference>
<dbReference type="Proteomes" id="UP000658656">
    <property type="component" value="Unassembled WGS sequence"/>
</dbReference>
<evidence type="ECO:0000313" key="3">
    <source>
        <dbReference type="EMBL" id="GHF52220.1"/>
    </source>
</evidence>
<dbReference type="Gene3D" id="3.30.565.10">
    <property type="entry name" value="Histidine kinase-like ATPase, C-terminal domain"/>
    <property type="match status" value="1"/>
</dbReference>
<sequence length="144" mass="15485">MYRAGGTLTGERDSASGVFRVRRLGTHLPPAPRSPAEARTFVADALRSWDVPGDKAGDIVLAASELVTNAFEHGSGGIAVRLRLAGDSLLLEVRDCSPDDPVLRRPQPESVRGRGLALIQALSSTWGHRRGGDGKWVWAEFDLS</sequence>
<evidence type="ECO:0000256" key="1">
    <source>
        <dbReference type="ARBA" id="ARBA00022527"/>
    </source>
</evidence>
<dbReference type="InterPro" id="IPR050267">
    <property type="entry name" value="Anti-sigma-factor_SerPK"/>
</dbReference>
<keyword evidence="1" id="KW-0808">Transferase</keyword>
<dbReference type="AlphaFoldDB" id="A0A8H9MAY3"/>
<evidence type="ECO:0000313" key="4">
    <source>
        <dbReference type="Proteomes" id="UP000658656"/>
    </source>
</evidence>
<dbReference type="OrthoDB" id="3527613at2"/>
<dbReference type="Pfam" id="PF13581">
    <property type="entry name" value="HATPase_c_2"/>
    <property type="match status" value="1"/>
</dbReference>
<protein>
    <submittedName>
        <fullName evidence="3">Anti-sigma regulatory factor</fullName>
    </submittedName>
</protein>
<dbReference type="PANTHER" id="PTHR35526">
    <property type="entry name" value="ANTI-SIGMA-F FACTOR RSBW-RELATED"/>
    <property type="match status" value="1"/>
</dbReference>
<dbReference type="PANTHER" id="PTHR35526:SF3">
    <property type="entry name" value="ANTI-SIGMA-F FACTOR RSBW"/>
    <property type="match status" value="1"/>
</dbReference>
<dbReference type="InterPro" id="IPR003594">
    <property type="entry name" value="HATPase_dom"/>
</dbReference>
<feature type="domain" description="Histidine kinase/HSP90-like ATPase" evidence="2">
    <location>
        <begin position="29"/>
        <end position="139"/>
    </location>
</feature>
<dbReference type="CDD" id="cd16936">
    <property type="entry name" value="HATPase_RsbW-like"/>
    <property type="match status" value="1"/>
</dbReference>
<reference evidence="3" key="2">
    <citation type="submission" date="2020-09" db="EMBL/GenBank/DDBJ databases">
        <authorList>
            <person name="Sun Q."/>
            <person name="Zhou Y."/>
        </authorList>
    </citation>
    <scope>NUCLEOTIDE SEQUENCE</scope>
    <source>
        <strain evidence="3">CGMCC 4.7679</strain>
    </source>
</reference>
<keyword evidence="1" id="KW-0723">Serine/threonine-protein kinase</keyword>
<accession>A0A8H9MAY3</accession>